<dbReference type="InterPro" id="IPR018929">
    <property type="entry name" value="DUF2510"/>
</dbReference>
<reference evidence="4 5" key="1">
    <citation type="submission" date="2019-07" db="EMBL/GenBank/DDBJ databases">
        <title>Complete Genome Sequence and Methylome Analysis of Arthrobacter luteus NEB113.</title>
        <authorList>
            <person name="Fomenkov A."/>
            <person name="Anton B.P."/>
            <person name="Vincze T."/>
            <person name="Roberts R.J."/>
        </authorList>
    </citation>
    <scope>NUCLEOTIDE SEQUENCE [LARGE SCALE GENOMIC DNA]</scope>
    <source>
        <strain evidence="4 5">NEB113</strain>
    </source>
</reference>
<evidence type="ECO:0000313" key="5">
    <source>
        <dbReference type="Proteomes" id="UP000319068"/>
    </source>
</evidence>
<keyword evidence="2" id="KW-0812">Transmembrane</keyword>
<feature type="compositionally biased region" description="Polar residues" evidence="1">
    <location>
        <begin position="1"/>
        <end position="14"/>
    </location>
</feature>
<keyword evidence="2" id="KW-0472">Membrane</keyword>
<feature type="transmembrane region" description="Helical" evidence="2">
    <location>
        <begin position="114"/>
        <end position="134"/>
    </location>
</feature>
<evidence type="ECO:0000256" key="2">
    <source>
        <dbReference type="SAM" id="Phobius"/>
    </source>
</evidence>
<evidence type="ECO:0000256" key="1">
    <source>
        <dbReference type="SAM" id="MobiDB-lite"/>
    </source>
</evidence>
<feature type="compositionally biased region" description="Low complexity" evidence="1">
    <location>
        <begin position="19"/>
        <end position="44"/>
    </location>
</feature>
<organism evidence="4 5">
    <name type="scientific">Cellulosimicrobium cellulans</name>
    <name type="common">Arthrobacter luteus</name>
    <dbReference type="NCBI Taxonomy" id="1710"/>
    <lineage>
        <taxon>Bacteria</taxon>
        <taxon>Bacillati</taxon>
        <taxon>Actinomycetota</taxon>
        <taxon>Actinomycetes</taxon>
        <taxon>Micrococcales</taxon>
        <taxon>Promicromonosporaceae</taxon>
        <taxon>Cellulosimicrobium</taxon>
    </lineage>
</organism>
<feature type="domain" description="DUF2510" evidence="3">
    <location>
        <begin position="75"/>
        <end position="105"/>
    </location>
</feature>
<feature type="region of interest" description="Disordered" evidence="1">
    <location>
        <begin position="1"/>
        <end position="83"/>
    </location>
</feature>
<evidence type="ECO:0000313" key="4">
    <source>
        <dbReference type="EMBL" id="QDP76811.1"/>
    </source>
</evidence>
<protein>
    <submittedName>
        <fullName evidence="4">DUF2510 domain-containing protein</fullName>
    </submittedName>
</protein>
<proteinExistence type="predicted"/>
<name>A0ABX5XEX7_CELCE</name>
<dbReference type="EMBL" id="CP041694">
    <property type="protein sequence ID" value="QDP76811.1"/>
    <property type="molecule type" value="Genomic_DNA"/>
</dbReference>
<accession>A0ABX5XEX7</accession>
<gene>
    <name evidence="4" type="ORF">FOG94_18480</name>
</gene>
<evidence type="ECO:0000259" key="3">
    <source>
        <dbReference type="Pfam" id="PF10708"/>
    </source>
</evidence>
<dbReference type="Pfam" id="PF10708">
    <property type="entry name" value="DUF2510"/>
    <property type="match status" value="1"/>
</dbReference>
<dbReference type="Proteomes" id="UP000319068">
    <property type="component" value="Chromosome"/>
</dbReference>
<keyword evidence="2" id="KW-1133">Transmembrane helix</keyword>
<sequence length="135" mass="14286">MTTRPHAPTGSSSGPLRASGVSSTRTVCRTSSPSSRSGGTSRGVAACQRQRARDTCRARAHRTGTRGGDVRKAPAGWYADAPGSGSERWYDGAAWTDRTRERRARDDVGPWRRVVVLGSVVVLVVAAPLLLAVLG</sequence>
<keyword evidence="5" id="KW-1185">Reference proteome</keyword>